<evidence type="ECO:0000313" key="2">
    <source>
        <dbReference type="EMBL" id="OCA88784.1"/>
    </source>
</evidence>
<name>A0A1B9AY85_9BACI</name>
<dbReference type="InterPro" id="IPR007492">
    <property type="entry name" value="LytTR_DNA-bd_dom"/>
</dbReference>
<dbReference type="RefSeq" id="WP_065410112.1">
    <property type="nucleotide sequence ID" value="NZ_MAYT01000012.1"/>
</dbReference>
<evidence type="ECO:0000313" key="3">
    <source>
        <dbReference type="Proteomes" id="UP000092578"/>
    </source>
</evidence>
<dbReference type="Pfam" id="PF04397">
    <property type="entry name" value="LytTR"/>
    <property type="match status" value="1"/>
</dbReference>
<dbReference type="SMART" id="SM00850">
    <property type="entry name" value="LytTR"/>
    <property type="match status" value="1"/>
</dbReference>
<comment type="caution">
    <text evidence="2">The sequence shown here is derived from an EMBL/GenBank/DDBJ whole genome shotgun (WGS) entry which is preliminary data.</text>
</comment>
<dbReference type="SUPFAM" id="SSF103190">
    <property type="entry name" value="Sensory domain-like"/>
    <property type="match status" value="1"/>
</dbReference>
<feature type="domain" description="HTH LytTR-type" evidence="1">
    <location>
        <begin position="112"/>
        <end position="216"/>
    </location>
</feature>
<reference evidence="3" key="1">
    <citation type="submission" date="2016-05" db="EMBL/GenBank/DDBJ databases">
        <authorList>
            <person name="Liu B."/>
            <person name="Wang J."/>
            <person name="Zhu Y."/>
            <person name="Liu G."/>
            <person name="Chen Q."/>
            <person name="Chen Z."/>
            <person name="Lan J."/>
            <person name="Che J."/>
            <person name="Ge C."/>
            <person name="Shi H."/>
            <person name="Pan Z."/>
            <person name="Liu X."/>
        </authorList>
    </citation>
    <scope>NUCLEOTIDE SEQUENCE [LARGE SCALE GENOMIC DNA]</scope>
    <source>
        <strain evidence="3">FJAT-27215</strain>
    </source>
</reference>
<dbReference type="Gene3D" id="2.40.50.40">
    <property type="match status" value="1"/>
</dbReference>
<gene>
    <name evidence="2" type="ORF">A8F95_04900</name>
</gene>
<dbReference type="AlphaFoldDB" id="A0A1B9AY85"/>
<evidence type="ECO:0000259" key="1">
    <source>
        <dbReference type="PROSITE" id="PS50930"/>
    </source>
</evidence>
<keyword evidence="3" id="KW-1185">Reference proteome</keyword>
<proteinExistence type="predicted"/>
<dbReference type="PANTHER" id="PTHR37299">
    <property type="entry name" value="TRANSCRIPTIONAL REGULATOR-RELATED"/>
    <property type="match status" value="1"/>
</dbReference>
<protein>
    <submittedName>
        <fullName evidence="2">LytR family transcriptional regulator</fullName>
    </submittedName>
</protein>
<dbReference type="EMBL" id="MAYT01000012">
    <property type="protein sequence ID" value="OCA88784.1"/>
    <property type="molecule type" value="Genomic_DNA"/>
</dbReference>
<dbReference type="GO" id="GO:0000156">
    <property type="term" value="F:phosphorelay response regulator activity"/>
    <property type="evidence" value="ECO:0007669"/>
    <property type="project" value="InterPro"/>
</dbReference>
<dbReference type="GO" id="GO:0003677">
    <property type="term" value="F:DNA binding"/>
    <property type="evidence" value="ECO:0007669"/>
    <property type="project" value="InterPro"/>
</dbReference>
<dbReference type="CDD" id="cd18773">
    <property type="entry name" value="PDC1_HK_sensor"/>
    <property type="match status" value="1"/>
</dbReference>
<dbReference type="Gene3D" id="2.20.25.10">
    <property type="match status" value="1"/>
</dbReference>
<sequence>MDPVTLSSIMNVMKEFLPPYTSVAVADSEKFIYYQPSKLVDLRIRPGEPYKAGSGAAKAITERHEISEYIDSDVYGIPYYAVSVPLFNDAQVVGAVTTIFPAKPSPIAANFFTVKSEDCWYPVAYENIVYLEAENRKTKVQSVSGEGYHKMNLTELEFMLPNDYFIRVHRSYIVNVKHIEEIQPDSHSTFLLVMKDRTKIPVSQTYASSFRKALNF</sequence>
<dbReference type="PROSITE" id="PS50930">
    <property type="entry name" value="HTH_LYTTR"/>
    <property type="match status" value="1"/>
</dbReference>
<dbReference type="InterPro" id="IPR046947">
    <property type="entry name" value="LytR-like"/>
</dbReference>
<dbReference type="Proteomes" id="UP000092578">
    <property type="component" value="Unassembled WGS sequence"/>
</dbReference>
<accession>A0A1B9AY85</accession>
<dbReference type="InterPro" id="IPR029151">
    <property type="entry name" value="Sensor-like_sf"/>
</dbReference>
<organism evidence="2 3">
    <name type="scientific">Pseudobacillus wudalianchiensis</name>
    <dbReference type="NCBI Taxonomy" id="1743143"/>
    <lineage>
        <taxon>Bacteria</taxon>
        <taxon>Bacillati</taxon>
        <taxon>Bacillota</taxon>
        <taxon>Bacilli</taxon>
        <taxon>Bacillales</taxon>
        <taxon>Bacillaceae</taxon>
        <taxon>Pseudobacillus</taxon>
    </lineage>
</organism>
<dbReference type="PANTHER" id="PTHR37299:SF4">
    <property type="entry name" value="TRANSCRIPTIONAL REGULATOR"/>
    <property type="match status" value="1"/>
</dbReference>